<evidence type="ECO:0000259" key="2">
    <source>
        <dbReference type="Pfam" id="PF13649"/>
    </source>
</evidence>
<evidence type="ECO:0000313" key="3">
    <source>
        <dbReference type="EMBL" id="ADQ15911.1"/>
    </source>
</evidence>
<organism evidence="3 4">
    <name type="scientific">Leadbetterella byssophila (strain DSM 17132 / JCM 16389 / KACC 11308 / NBRC 106382 / 4M15)</name>
    <dbReference type="NCBI Taxonomy" id="649349"/>
    <lineage>
        <taxon>Bacteria</taxon>
        <taxon>Pseudomonadati</taxon>
        <taxon>Bacteroidota</taxon>
        <taxon>Cytophagia</taxon>
        <taxon>Cytophagales</taxon>
        <taxon>Leadbetterellaceae</taxon>
        <taxon>Leadbetterella</taxon>
    </lineage>
</organism>
<dbReference type="Gene3D" id="3.40.50.150">
    <property type="entry name" value="Vaccinia Virus protein VP39"/>
    <property type="match status" value="1"/>
</dbReference>
<dbReference type="PANTHER" id="PTHR43861">
    <property type="entry name" value="TRANS-ACONITATE 2-METHYLTRANSFERASE-RELATED"/>
    <property type="match status" value="1"/>
</dbReference>
<dbReference type="GO" id="GO:0008168">
    <property type="term" value="F:methyltransferase activity"/>
    <property type="evidence" value="ECO:0007669"/>
    <property type="project" value="UniProtKB-KW"/>
</dbReference>
<dbReference type="eggNOG" id="COG0500">
    <property type="taxonomic scope" value="Bacteria"/>
</dbReference>
<evidence type="ECO:0000256" key="1">
    <source>
        <dbReference type="ARBA" id="ARBA00022679"/>
    </source>
</evidence>
<dbReference type="RefSeq" id="WP_013406967.1">
    <property type="nucleotide sequence ID" value="NC_014655.1"/>
</dbReference>
<dbReference type="InterPro" id="IPR029063">
    <property type="entry name" value="SAM-dependent_MTases_sf"/>
</dbReference>
<dbReference type="Pfam" id="PF13649">
    <property type="entry name" value="Methyltransf_25"/>
    <property type="match status" value="1"/>
</dbReference>
<keyword evidence="3" id="KW-0489">Methyltransferase</keyword>
<dbReference type="Gene3D" id="2.20.25.110">
    <property type="entry name" value="S-adenosyl-L-methionine-dependent methyltransferases"/>
    <property type="match status" value="1"/>
</dbReference>
<keyword evidence="4" id="KW-1185">Reference proteome</keyword>
<dbReference type="EMBL" id="CP002305">
    <property type="protein sequence ID" value="ADQ15911.1"/>
    <property type="molecule type" value="Genomic_DNA"/>
</dbReference>
<dbReference type="HOGENOM" id="CLU_1150741_0_0_10"/>
<sequence>MKQPHDNWGTYYDFVYKKTFGNSYNNLTTENLNVINQILPTGTILDFGAGTGRLSFPLTKQGYKVIGVEKSIGMFNEFKRKVECQNSEIEVYNCSISEYKNGKADLAIALFTVLSYSITEDELSKNIENICKHINPNGYFFFDLPNTVFFNAGRLTNIDTTTFKRLVELTGNNENDIYTYREQCSGIFEGKEFSYEDEFKIRYWKISTLDELLSKNGFKDTLKSFPQFNSTGSTYKLYKRQ</sequence>
<dbReference type="GO" id="GO:0032259">
    <property type="term" value="P:methylation"/>
    <property type="evidence" value="ECO:0007669"/>
    <property type="project" value="UniProtKB-KW"/>
</dbReference>
<feature type="domain" description="Methyltransferase" evidence="2">
    <location>
        <begin position="44"/>
        <end position="138"/>
    </location>
</feature>
<dbReference type="SUPFAM" id="SSF53335">
    <property type="entry name" value="S-adenosyl-L-methionine-dependent methyltransferases"/>
    <property type="match status" value="1"/>
</dbReference>
<name>E4RSR1_LEAB4</name>
<gene>
    <name evidence="3" type="ordered locus">Lbys_0115</name>
</gene>
<dbReference type="InterPro" id="IPR041698">
    <property type="entry name" value="Methyltransf_25"/>
</dbReference>
<proteinExistence type="predicted"/>
<dbReference type="Proteomes" id="UP000007435">
    <property type="component" value="Chromosome"/>
</dbReference>
<dbReference type="STRING" id="649349.Lbys_0115"/>
<dbReference type="AlphaFoldDB" id="E4RSR1"/>
<accession>E4RSR1</accession>
<keyword evidence="1" id="KW-0808">Transferase</keyword>
<evidence type="ECO:0000313" key="4">
    <source>
        <dbReference type="Proteomes" id="UP000007435"/>
    </source>
</evidence>
<reference key="1">
    <citation type="submission" date="2010-11" db="EMBL/GenBank/DDBJ databases">
        <title>The complete genome of Leadbetterella byssophila DSM 17132.</title>
        <authorList>
            <consortium name="US DOE Joint Genome Institute (JGI-PGF)"/>
            <person name="Lucas S."/>
            <person name="Copeland A."/>
            <person name="Lapidus A."/>
            <person name="Glavina del Rio T."/>
            <person name="Dalin E."/>
            <person name="Tice H."/>
            <person name="Bruce D."/>
            <person name="Goodwin L."/>
            <person name="Pitluck S."/>
            <person name="Kyrpides N."/>
            <person name="Mavromatis K."/>
            <person name="Ivanova N."/>
            <person name="Teshima H."/>
            <person name="Brettin T."/>
            <person name="Detter J.C."/>
            <person name="Han C."/>
            <person name="Tapia R."/>
            <person name="Land M."/>
            <person name="Hauser L."/>
            <person name="Markowitz V."/>
            <person name="Cheng J.-F."/>
            <person name="Hugenholtz P."/>
            <person name="Woyke T."/>
            <person name="Wu D."/>
            <person name="Tindall B."/>
            <person name="Pomrenke H.G."/>
            <person name="Brambilla E."/>
            <person name="Klenk H.-P."/>
            <person name="Eisen J.A."/>
        </authorList>
    </citation>
    <scope>NUCLEOTIDE SEQUENCE [LARGE SCALE GENOMIC DNA]</scope>
    <source>
        <strain>DSM 17132</strain>
    </source>
</reference>
<dbReference type="KEGG" id="lby:Lbys_0115"/>
<reference evidence="3 4" key="2">
    <citation type="journal article" date="2011" name="Stand. Genomic Sci.">
        <title>Complete genome sequence of Leadbetterella byssophila type strain (4M15).</title>
        <authorList>
            <person name="Abt B."/>
            <person name="Teshima H."/>
            <person name="Lucas S."/>
            <person name="Lapidus A."/>
            <person name="Del Rio T.G."/>
            <person name="Nolan M."/>
            <person name="Tice H."/>
            <person name="Cheng J.F."/>
            <person name="Pitluck S."/>
            <person name="Liolios K."/>
            <person name="Pagani I."/>
            <person name="Ivanova N."/>
            <person name="Mavromatis K."/>
            <person name="Pati A."/>
            <person name="Tapia R."/>
            <person name="Han C."/>
            <person name="Goodwin L."/>
            <person name="Chen A."/>
            <person name="Palaniappan K."/>
            <person name="Land M."/>
            <person name="Hauser L."/>
            <person name="Chang Y.J."/>
            <person name="Jeffries C.D."/>
            <person name="Rohde M."/>
            <person name="Goker M."/>
            <person name="Tindall B.J."/>
            <person name="Detter J.C."/>
            <person name="Woyke T."/>
            <person name="Bristow J."/>
            <person name="Eisen J.A."/>
            <person name="Markowitz V."/>
            <person name="Hugenholtz P."/>
            <person name="Klenk H.P."/>
            <person name="Kyrpides N.C."/>
        </authorList>
    </citation>
    <scope>NUCLEOTIDE SEQUENCE [LARGE SCALE GENOMIC DNA]</scope>
    <source>
        <strain evidence="4">DSM 17132 / JCM 16389 / KACC 11308 / NBRC 106382 / 4M15</strain>
    </source>
</reference>
<dbReference type="CDD" id="cd02440">
    <property type="entry name" value="AdoMet_MTases"/>
    <property type="match status" value="1"/>
</dbReference>
<protein>
    <submittedName>
        <fullName evidence="3">Methyltransferase type 12</fullName>
    </submittedName>
</protein>